<organism evidence="1 2">
    <name type="scientific">Sphaerisporangium aureirubrum</name>
    <dbReference type="NCBI Taxonomy" id="1544736"/>
    <lineage>
        <taxon>Bacteria</taxon>
        <taxon>Bacillati</taxon>
        <taxon>Actinomycetota</taxon>
        <taxon>Actinomycetes</taxon>
        <taxon>Streptosporangiales</taxon>
        <taxon>Streptosporangiaceae</taxon>
        <taxon>Sphaerisporangium</taxon>
    </lineage>
</organism>
<reference evidence="2" key="1">
    <citation type="journal article" date="2019" name="Int. J. Syst. Evol. Microbiol.">
        <title>The Global Catalogue of Microorganisms (GCM) 10K type strain sequencing project: providing services to taxonomists for standard genome sequencing and annotation.</title>
        <authorList>
            <consortium name="The Broad Institute Genomics Platform"/>
            <consortium name="The Broad Institute Genome Sequencing Center for Infectious Disease"/>
            <person name="Wu L."/>
            <person name="Ma J."/>
        </authorList>
    </citation>
    <scope>NUCLEOTIDE SEQUENCE [LARGE SCALE GENOMIC DNA]</scope>
    <source>
        <strain evidence="2">JCM 30346</strain>
    </source>
</reference>
<dbReference type="Proteomes" id="UP001596137">
    <property type="component" value="Unassembled WGS sequence"/>
</dbReference>
<name>A0ABW1NXK9_9ACTN</name>
<evidence type="ECO:0000313" key="1">
    <source>
        <dbReference type="EMBL" id="MFC6087452.1"/>
    </source>
</evidence>
<comment type="caution">
    <text evidence="1">The sequence shown here is derived from an EMBL/GenBank/DDBJ whole genome shotgun (WGS) entry which is preliminary data.</text>
</comment>
<keyword evidence="2" id="KW-1185">Reference proteome</keyword>
<dbReference type="EMBL" id="JBHSRF010000143">
    <property type="protein sequence ID" value="MFC6087452.1"/>
    <property type="molecule type" value="Genomic_DNA"/>
</dbReference>
<dbReference type="RefSeq" id="WP_380763712.1">
    <property type="nucleotide sequence ID" value="NZ_JBHSRF010000143.1"/>
</dbReference>
<accession>A0ABW1NXK9</accession>
<evidence type="ECO:0000313" key="2">
    <source>
        <dbReference type="Proteomes" id="UP001596137"/>
    </source>
</evidence>
<protein>
    <submittedName>
        <fullName evidence="1">Uncharacterized protein</fullName>
    </submittedName>
</protein>
<proteinExistence type="predicted"/>
<gene>
    <name evidence="1" type="ORF">ACFP1K_40245</name>
</gene>
<sequence>MDVNATVLTTVSAPQFVAFVKQGVTYIRDSRTPNTPHQLSSVPGYPAGVLSVGLAPSPTALSSVLNVTVSTNTRVFQAGCLVQPEPGVGNNPAWPGNCGSFTEILNPGM</sequence>